<dbReference type="Proteomes" id="UP001595872">
    <property type="component" value="Unassembled WGS sequence"/>
</dbReference>
<evidence type="ECO:0000256" key="1">
    <source>
        <dbReference type="SAM" id="SignalP"/>
    </source>
</evidence>
<evidence type="ECO:0000313" key="2">
    <source>
        <dbReference type="EMBL" id="MFC4905988.1"/>
    </source>
</evidence>
<reference evidence="3" key="1">
    <citation type="journal article" date="2019" name="Int. J. Syst. Evol. Microbiol.">
        <title>The Global Catalogue of Microorganisms (GCM) 10K type strain sequencing project: providing services to taxonomists for standard genome sequencing and annotation.</title>
        <authorList>
            <consortium name="The Broad Institute Genomics Platform"/>
            <consortium name="The Broad Institute Genome Sequencing Center for Infectious Disease"/>
            <person name="Wu L."/>
            <person name="Ma J."/>
        </authorList>
    </citation>
    <scope>NUCLEOTIDE SEQUENCE [LARGE SCALE GENOMIC DNA]</scope>
    <source>
        <strain evidence="3">KLKA75</strain>
    </source>
</reference>
<keyword evidence="3" id="KW-1185">Reference proteome</keyword>
<proteinExistence type="predicted"/>
<feature type="signal peptide" evidence="1">
    <location>
        <begin position="1"/>
        <end position="27"/>
    </location>
</feature>
<sequence>MLKGRTRVLVGVATVAAASAVAATAAAAVPETAKGPGQETTAHISGAGRMAFGAKDDDVEVKVDAHAVYGGGAFPTRAWGTVRITHLMAQPGGQPPKFNWGDLAVDCVTAGGPNATVTGILKDAGPYWKKEIGTRMGVSFYVAGRHGGPSRIGLSGATRFMGFGSLTKCMAPAAASPVIRGGFHLKVSG</sequence>
<protein>
    <submittedName>
        <fullName evidence="2">Uncharacterized protein</fullName>
    </submittedName>
</protein>
<gene>
    <name evidence="2" type="ORF">ACFPCY_01525</name>
</gene>
<comment type="caution">
    <text evidence="2">The sequence shown here is derived from an EMBL/GenBank/DDBJ whole genome shotgun (WGS) entry which is preliminary data.</text>
</comment>
<evidence type="ECO:0000313" key="3">
    <source>
        <dbReference type="Proteomes" id="UP001595872"/>
    </source>
</evidence>
<feature type="chain" id="PRO_5046910607" evidence="1">
    <location>
        <begin position="28"/>
        <end position="189"/>
    </location>
</feature>
<dbReference type="EMBL" id="JBHSIT010000001">
    <property type="protein sequence ID" value="MFC4905988.1"/>
    <property type="molecule type" value="Genomic_DNA"/>
</dbReference>
<dbReference type="RefSeq" id="WP_378251714.1">
    <property type="nucleotide sequence ID" value="NZ_JBHSIT010000001.1"/>
</dbReference>
<organism evidence="2 3">
    <name type="scientific">Actinomadura gamaensis</name>
    <dbReference type="NCBI Taxonomy" id="1763541"/>
    <lineage>
        <taxon>Bacteria</taxon>
        <taxon>Bacillati</taxon>
        <taxon>Actinomycetota</taxon>
        <taxon>Actinomycetes</taxon>
        <taxon>Streptosporangiales</taxon>
        <taxon>Thermomonosporaceae</taxon>
        <taxon>Actinomadura</taxon>
    </lineage>
</organism>
<keyword evidence="1" id="KW-0732">Signal</keyword>
<name>A0ABV9TPG9_9ACTN</name>
<accession>A0ABV9TPG9</accession>